<evidence type="ECO:0000256" key="1">
    <source>
        <dbReference type="ARBA" id="ARBA00009451"/>
    </source>
</evidence>
<dbReference type="Pfam" id="PF00237">
    <property type="entry name" value="Ribosomal_L22"/>
    <property type="match status" value="1"/>
</dbReference>
<evidence type="ECO:0000256" key="7">
    <source>
        <dbReference type="HAMAP-Rule" id="MF_01331"/>
    </source>
</evidence>
<dbReference type="GO" id="GO:0006412">
    <property type="term" value="P:translation"/>
    <property type="evidence" value="ECO:0007669"/>
    <property type="project" value="UniProtKB-UniRule"/>
</dbReference>
<dbReference type="PANTHER" id="PTHR13501">
    <property type="entry name" value="CHLOROPLAST 50S RIBOSOMAL PROTEIN L22-RELATED"/>
    <property type="match status" value="1"/>
</dbReference>
<evidence type="ECO:0000313" key="11">
    <source>
        <dbReference type="EMBL" id="MDQ0289658.1"/>
    </source>
</evidence>
<dbReference type="InterPro" id="IPR047867">
    <property type="entry name" value="Ribosomal_uL22_bac/org-type"/>
</dbReference>
<dbReference type="Proteomes" id="UP001238163">
    <property type="component" value="Unassembled WGS sequence"/>
</dbReference>
<keyword evidence="12" id="KW-1185">Reference proteome</keyword>
<comment type="caution">
    <text evidence="11">The sequence shown here is derived from an EMBL/GenBank/DDBJ whole genome shotgun (WGS) entry which is preliminary data.</text>
</comment>
<keyword evidence="3 7" id="KW-0694">RNA-binding</keyword>
<dbReference type="HAMAP" id="MF_01331_B">
    <property type="entry name" value="Ribosomal_uL22_B"/>
    <property type="match status" value="1"/>
</dbReference>
<organism evidence="11 12">
    <name type="scientific">Oligosphaera ethanolica</name>
    <dbReference type="NCBI Taxonomy" id="760260"/>
    <lineage>
        <taxon>Bacteria</taxon>
        <taxon>Pseudomonadati</taxon>
        <taxon>Lentisphaerota</taxon>
        <taxon>Oligosphaeria</taxon>
        <taxon>Oligosphaerales</taxon>
        <taxon>Oligosphaeraceae</taxon>
        <taxon>Oligosphaera</taxon>
    </lineage>
</organism>
<keyword evidence="2 7" id="KW-0699">rRNA-binding</keyword>
<comment type="function">
    <text evidence="7">The globular domain of the protein is located near the polypeptide exit tunnel on the outside of the subunit, while an extended beta-hairpin is found that lines the wall of the exit tunnel in the center of the 70S ribosome.</text>
</comment>
<keyword evidence="5 7" id="KW-0687">Ribonucleoprotein</keyword>
<gene>
    <name evidence="7" type="primary">rplV</name>
    <name evidence="11" type="ORF">J3R75_001765</name>
</gene>
<dbReference type="Gene3D" id="3.90.470.10">
    <property type="entry name" value="Ribosomal protein L22/L17"/>
    <property type="match status" value="1"/>
</dbReference>
<dbReference type="PANTHER" id="PTHR13501:SF8">
    <property type="entry name" value="LARGE RIBOSOMAL SUBUNIT PROTEIN UL22M"/>
    <property type="match status" value="1"/>
</dbReference>
<keyword evidence="4 7" id="KW-0689">Ribosomal protein</keyword>
<dbReference type="GO" id="GO:0022625">
    <property type="term" value="C:cytosolic large ribosomal subunit"/>
    <property type="evidence" value="ECO:0007669"/>
    <property type="project" value="TreeGrafter"/>
</dbReference>
<comment type="function">
    <text evidence="7 10">This protein binds specifically to 23S rRNA; its binding is stimulated by other ribosomal proteins, e.g., L4, L17, and L20. It is important during the early stages of 50S assembly. It makes multiple contacts with different domains of the 23S rRNA in the assembled 50S subunit and ribosome.</text>
</comment>
<evidence type="ECO:0000256" key="10">
    <source>
        <dbReference type="RuleBase" id="RU004008"/>
    </source>
</evidence>
<dbReference type="EMBL" id="JAUSVL010000001">
    <property type="protein sequence ID" value="MDQ0289658.1"/>
    <property type="molecule type" value="Genomic_DNA"/>
</dbReference>
<dbReference type="InterPro" id="IPR001063">
    <property type="entry name" value="Ribosomal_uL22"/>
</dbReference>
<evidence type="ECO:0000313" key="12">
    <source>
        <dbReference type="Proteomes" id="UP001238163"/>
    </source>
</evidence>
<accession>A0AAE3VG48</accession>
<dbReference type="InterPro" id="IPR036394">
    <property type="entry name" value="Ribosomal_uL22_sf"/>
</dbReference>
<evidence type="ECO:0000256" key="3">
    <source>
        <dbReference type="ARBA" id="ARBA00022884"/>
    </source>
</evidence>
<dbReference type="SUPFAM" id="SSF54843">
    <property type="entry name" value="Ribosomal protein L22"/>
    <property type="match status" value="1"/>
</dbReference>
<dbReference type="RefSeq" id="WP_307261115.1">
    <property type="nucleotide sequence ID" value="NZ_JAUSVL010000001.1"/>
</dbReference>
<proteinExistence type="inferred from homology"/>
<comment type="subunit">
    <text evidence="7 9">Part of the 50S ribosomal subunit.</text>
</comment>
<evidence type="ECO:0000256" key="8">
    <source>
        <dbReference type="RuleBase" id="RU004005"/>
    </source>
</evidence>
<name>A0AAE3VG48_9BACT</name>
<dbReference type="InterPro" id="IPR005727">
    <property type="entry name" value="Ribosomal_uL22_bac/chlpt-type"/>
</dbReference>
<comment type="similarity">
    <text evidence="1 7 8">Belongs to the universal ribosomal protein uL22 family.</text>
</comment>
<dbReference type="CDD" id="cd00336">
    <property type="entry name" value="Ribosomal_L22"/>
    <property type="match status" value="1"/>
</dbReference>
<evidence type="ECO:0000256" key="9">
    <source>
        <dbReference type="RuleBase" id="RU004006"/>
    </source>
</evidence>
<protein>
    <recommendedName>
        <fullName evidence="6 7">Large ribosomal subunit protein uL22</fullName>
    </recommendedName>
</protein>
<evidence type="ECO:0000256" key="4">
    <source>
        <dbReference type="ARBA" id="ARBA00022980"/>
    </source>
</evidence>
<evidence type="ECO:0000256" key="6">
    <source>
        <dbReference type="ARBA" id="ARBA00035207"/>
    </source>
</evidence>
<evidence type="ECO:0000256" key="5">
    <source>
        <dbReference type="ARBA" id="ARBA00023274"/>
    </source>
</evidence>
<dbReference type="GO" id="GO:0019843">
    <property type="term" value="F:rRNA binding"/>
    <property type="evidence" value="ECO:0007669"/>
    <property type="project" value="UniProtKB-UniRule"/>
</dbReference>
<evidence type="ECO:0000256" key="2">
    <source>
        <dbReference type="ARBA" id="ARBA00022730"/>
    </source>
</evidence>
<sequence length="113" mass="12513">MEKLAITKHVRISPFKAREVARLIQGKGAVEAMNMVSLIPRKAARLIEKTLKSAVANAENDEKMGVDRSRLVVKEALIGEGATLKRFRPKARGSAGRIRKRTSHIRIVVTDQA</sequence>
<dbReference type="AlphaFoldDB" id="A0AAE3VG48"/>
<dbReference type="GO" id="GO:0003735">
    <property type="term" value="F:structural constituent of ribosome"/>
    <property type="evidence" value="ECO:0007669"/>
    <property type="project" value="InterPro"/>
</dbReference>
<dbReference type="NCBIfam" id="TIGR01044">
    <property type="entry name" value="rplV_bact"/>
    <property type="match status" value="1"/>
</dbReference>
<reference evidence="11" key="1">
    <citation type="submission" date="2023-07" db="EMBL/GenBank/DDBJ databases">
        <title>Genomic Encyclopedia of Type Strains, Phase IV (KMG-IV): sequencing the most valuable type-strain genomes for metagenomic binning, comparative biology and taxonomic classification.</title>
        <authorList>
            <person name="Goeker M."/>
        </authorList>
    </citation>
    <scope>NUCLEOTIDE SEQUENCE</scope>
    <source>
        <strain evidence="11">DSM 24202</strain>
    </source>
</reference>